<accession>A0ABX9CLG5</accession>
<dbReference type="Proteomes" id="UP000249334">
    <property type="component" value="Unassembled WGS sequence"/>
</dbReference>
<keyword evidence="2" id="KW-1133">Transmembrane helix</keyword>
<keyword evidence="4" id="KW-1185">Reference proteome</keyword>
<keyword evidence="2" id="KW-0812">Transmembrane</keyword>
<feature type="region of interest" description="Disordered" evidence="1">
    <location>
        <begin position="76"/>
        <end position="133"/>
    </location>
</feature>
<organism evidence="3 4">
    <name type="scientific">Micromonospora saelicesensis</name>
    <dbReference type="NCBI Taxonomy" id="285676"/>
    <lineage>
        <taxon>Bacteria</taxon>
        <taxon>Bacillati</taxon>
        <taxon>Actinomycetota</taxon>
        <taxon>Actinomycetes</taxon>
        <taxon>Micromonosporales</taxon>
        <taxon>Micromonosporaceae</taxon>
        <taxon>Micromonospora</taxon>
    </lineage>
</organism>
<comment type="caution">
    <text evidence="3">The sequence shown here is derived from an EMBL/GenBank/DDBJ whole genome shotgun (WGS) entry which is preliminary data.</text>
</comment>
<evidence type="ECO:0000313" key="4">
    <source>
        <dbReference type="Proteomes" id="UP000249334"/>
    </source>
</evidence>
<keyword evidence="3" id="KW-0418">Kinase</keyword>
<keyword evidence="3" id="KW-0808">Transferase</keyword>
<dbReference type="EMBL" id="PXXW01000014">
    <property type="protein sequence ID" value="RAO01564.1"/>
    <property type="molecule type" value="Genomic_DNA"/>
</dbReference>
<feature type="region of interest" description="Disordered" evidence="1">
    <location>
        <begin position="1"/>
        <end position="43"/>
    </location>
</feature>
<dbReference type="GO" id="GO:0004674">
    <property type="term" value="F:protein serine/threonine kinase activity"/>
    <property type="evidence" value="ECO:0007669"/>
    <property type="project" value="UniProtKB-KW"/>
</dbReference>
<gene>
    <name evidence="3" type="ORF">GAR05_01735</name>
</gene>
<evidence type="ECO:0000256" key="1">
    <source>
        <dbReference type="SAM" id="MobiDB-lite"/>
    </source>
</evidence>
<feature type="compositionally biased region" description="Pro residues" evidence="1">
    <location>
        <begin position="121"/>
        <end position="130"/>
    </location>
</feature>
<reference evidence="3 4" key="1">
    <citation type="submission" date="2018-03" db="EMBL/GenBank/DDBJ databases">
        <title>Genomic framework for the identification of Micromonospora saelicesensis and Micromonospora noduli.</title>
        <authorList>
            <person name="Riesco R."/>
            <person name="Trujillo M.E."/>
        </authorList>
    </citation>
    <scope>NUCLEOTIDE SEQUENCE [LARGE SCALE GENOMIC DNA]</scope>
    <source>
        <strain evidence="3 4">GAR05</strain>
    </source>
</reference>
<feature type="compositionally biased region" description="Pro residues" evidence="1">
    <location>
        <begin position="1"/>
        <end position="20"/>
    </location>
</feature>
<feature type="transmembrane region" description="Helical" evidence="2">
    <location>
        <begin position="50"/>
        <end position="72"/>
    </location>
</feature>
<feature type="compositionally biased region" description="Low complexity" evidence="1">
    <location>
        <begin position="79"/>
        <end position="120"/>
    </location>
</feature>
<keyword evidence="3" id="KW-0723">Serine/threonine-protein kinase</keyword>
<evidence type="ECO:0000313" key="3">
    <source>
        <dbReference type="EMBL" id="RAO01564.1"/>
    </source>
</evidence>
<keyword evidence="2" id="KW-0472">Membrane</keyword>
<name>A0ABX9CLG5_9ACTN</name>
<sequence length="243" mass="25081">MTDPTNPPPPDGPGEPPQPSTAPVAGPASETDPVIQSAPPVTGKRSNVRAWAVGGIALAVILCCGGAVIGTFNGDESEPTAGASSSPAPSPTSASPTTVAPTTAAPTSAAPTSALPSPTKAAPPPKPKPPSYKTLTERQWKLIAKDPDGYLGKTYVVYGRVTQFDAATGTDSFRADVAHRRMAEDYDYETNTILNGSESDLDNLVEDDIFRANVTVLGSFSYDTQIGGETTVALLQVDSIKVL</sequence>
<proteinExistence type="predicted"/>
<protein>
    <submittedName>
        <fullName evidence="3">Non-specific serine/threonine protein kinase</fullName>
    </submittedName>
</protein>
<evidence type="ECO:0000256" key="2">
    <source>
        <dbReference type="SAM" id="Phobius"/>
    </source>
</evidence>